<dbReference type="AlphaFoldDB" id="A0A0D2N8U8"/>
<evidence type="ECO:0000313" key="1">
    <source>
        <dbReference type="EMBL" id="KIZ02111.1"/>
    </source>
</evidence>
<gene>
    <name evidence="1" type="ORF">MNEG_5846</name>
</gene>
<dbReference type="GO" id="GO:0005794">
    <property type="term" value="C:Golgi apparatus"/>
    <property type="evidence" value="ECO:0007669"/>
    <property type="project" value="TreeGrafter"/>
</dbReference>
<proteinExistence type="predicted"/>
<keyword evidence="2" id="KW-1185">Reference proteome</keyword>
<dbReference type="RefSeq" id="XP_013901130.1">
    <property type="nucleotide sequence ID" value="XM_014045676.1"/>
</dbReference>
<dbReference type="InterPro" id="IPR053250">
    <property type="entry name" value="Glycosyltransferase_77"/>
</dbReference>
<name>A0A0D2N8U8_9CHLO</name>
<evidence type="ECO:0000313" key="2">
    <source>
        <dbReference type="Proteomes" id="UP000054498"/>
    </source>
</evidence>
<dbReference type="KEGG" id="mng:MNEG_5846"/>
<dbReference type="OrthoDB" id="540503at2759"/>
<dbReference type="Proteomes" id="UP000054498">
    <property type="component" value="Unassembled WGS sequence"/>
</dbReference>
<dbReference type="STRING" id="145388.A0A0D2N8U8"/>
<dbReference type="EMBL" id="KK101119">
    <property type="protein sequence ID" value="KIZ02111.1"/>
    <property type="molecule type" value="Genomic_DNA"/>
</dbReference>
<dbReference type="PANTHER" id="PTHR46936">
    <property type="entry name" value="ARABINOSYLTRANSFERASE XEG113"/>
    <property type="match status" value="1"/>
</dbReference>
<organism evidence="1 2">
    <name type="scientific">Monoraphidium neglectum</name>
    <dbReference type="NCBI Taxonomy" id="145388"/>
    <lineage>
        <taxon>Eukaryota</taxon>
        <taxon>Viridiplantae</taxon>
        <taxon>Chlorophyta</taxon>
        <taxon>core chlorophytes</taxon>
        <taxon>Chlorophyceae</taxon>
        <taxon>CS clade</taxon>
        <taxon>Sphaeropleales</taxon>
        <taxon>Selenastraceae</taxon>
        <taxon>Monoraphidium</taxon>
    </lineage>
</organism>
<protein>
    <submittedName>
        <fullName evidence="1">Uncharacterized protein</fullName>
    </submittedName>
</protein>
<dbReference type="GO" id="GO:0052636">
    <property type="term" value="F:arabinosyltransferase activity"/>
    <property type="evidence" value="ECO:0007669"/>
    <property type="project" value="TreeGrafter"/>
</dbReference>
<dbReference type="PANTHER" id="PTHR46936:SF1">
    <property type="entry name" value="ARABINOSYLTRANSFERASE XEG113"/>
    <property type="match status" value="1"/>
</dbReference>
<sequence length="233" mass="26106">MDLANTFGHFELINYQLKQLRAAFALATVLGRAVILPELWCGLDRYWAPHPGTLPGSRFKLPFLCPADHILDLENGLARKLDKEEFGPDIAYREHSFLNHSALPDVVRGSVVHVVSCRHGSVGCATGDNPATLEFNRLFVEERLDSDRLAMALSSVASISVLNFTSIGSAFGNFSRPADFTRFQRRMAQYGAVWCCVDAHPGHVHYDLWWDTHHTDKFGRKWGAGTWRPKTGP</sequence>
<accession>A0A0D2N8U8</accession>
<reference evidence="1 2" key="1">
    <citation type="journal article" date="2013" name="BMC Genomics">
        <title>Reconstruction of the lipid metabolism for the microalga Monoraphidium neglectum from its genome sequence reveals characteristics suitable for biofuel production.</title>
        <authorList>
            <person name="Bogen C."/>
            <person name="Al-Dilaimi A."/>
            <person name="Albersmeier A."/>
            <person name="Wichmann J."/>
            <person name="Grundmann M."/>
            <person name="Rupp O."/>
            <person name="Lauersen K.J."/>
            <person name="Blifernez-Klassen O."/>
            <person name="Kalinowski J."/>
            <person name="Goesmann A."/>
            <person name="Mussgnug J.H."/>
            <person name="Kruse O."/>
        </authorList>
    </citation>
    <scope>NUCLEOTIDE SEQUENCE [LARGE SCALE GENOMIC DNA]</scope>
    <source>
        <strain evidence="1 2">SAG 48.87</strain>
    </source>
</reference>
<dbReference type="GeneID" id="25738723"/>
<dbReference type="GO" id="GO:0052325">
    <property type="term" value="P:cell wall pectin biosynthetic process"/>
    <property type="evidence" value="ECO:0007669"/>
    <property type="project" value="TreeGrafter"/>
</dbReference>